<evidence type="ECO:0000313" key="2">
    <source>
        <dbReference type="Proteomes" id="UP000299102"/>
    </source>
</evidence>
<dbReference type="EMBL" id="BGZK01001611">
    <property type="protein sequence ID" value="GBP83259.1"/>
    <property type="molecule type" value="Genomic_DNA"/>
</dbReference>
<comment type="caution">
    <text evidence="1">The sequence shown here is derived from an EMBL/GenBank/DDBJ whole genome shotgun (WGS) entry which is preliminary data.</text>
</comment>
<gene>
    <name evidence="1" type="ORF">EVAR_52060_1</name>
</gene>
<reference evidence="1 2" key="1">
    <citation type="journal article" date="2019" name="Commun. Biol.">
        <title>The bagworm genome reveals a unique fibroin gene that provides high tensile strength.</title>
        <authorList>
            <person name="Kono N."/>
            <person name="Nakamura H."/>
            <person name="Ohtoshi R."/>
            <person name="Tomita M."/>
            <person name="Numata K."/>
            <person name="Arakawa K."/>
        </authorList>
    </citation>
    <scope>NUCLEOTIDE SEQUENCE [LARGE SCALE GENOMIC DNA]</scope>
</reference>
<keyword evidence="2" id="KW-1185">Reference proteome</keyword>
<name>A0A4C1Z8M1_EUMVA</name>
<proteinExistence type="predicted"/>
<dbReference type="Proteomes" id="UP000299102">
    <property type="component" value="Unassembled WGS sequence"/>
</dbReference>
<accession>A0A4C1Z8M1</accession>
<sequence>MGSCAGADCVDRSHVRGIILVSRAGRGRPARSRLRQVAVGARGRPRAKTLRPRMTLRELIIIGRTSPVARRVALLIAQHERGALICFGRLHSVKRNKSLPQLEIISLGFSV</sequence>
<organism evidence="1 2">
    <name type="scientific">Eumeta variegata</name>
    <name type="common">Bagworm moth</name>
    <name type="synonym">Eumeta japonica</name>
    <dbReference type="NCBI Taxonomy" id="151549"/>
    <lineage>
        <taxon>Eukaryota</taxon>
        <taxon>Metazoa</taxon>
        <taxon>Ecdysozoa</taxon>
        <taxon>Arthropoda</taxon>
        <taxon>Hexapoda</taxon>
        <taxon>Insecta</taxon>
        <taxon>Pterygota</taxon>
        <taxon>Neoptera</taxon>
        <taxon>Endopterygota</taxon>
        <taxon>Lepidoptera</taxon>
        <taxon>Glossata</taxon>
        <taxon>Ditrysia</taxon>
        <taxon>Tineoidea</taxon>
        <taxon>Psychidae</taxon>
        <taxon>Oiketicinae</taxon>
        <taxon>Eumeta</taxon>
    </lineage>
</organism>
<protein>
    <submittedName>
        <fullName evidence="1">Uncharacterized protein</fullName>
    </submittedName>
</protein>
<evidence type="ECO:0000313" key="1">
    <source>
        <dbReference type="EMBL" id="GBP83259.1"/>
    </source>
</evidence>
<dbReference type="AlphaFoldDB" id="A0A4C1Z8M1"/>